<dbReference type="InterPro" id="IPR009011">
    <property type="entry name" value="Man6P_isomerase_rcpt-bd_dom_sf"/>
</dbReference>
<feature type="transmembrane region" description="Helical" evidence="1">
    <location>
        <begin position="274"/>
        <end position="296"/>
    </location>
</feature>
<sequence>MKLLFVALLFLCVAWFAYAYECYICNNLMIGACGDPFDNSKISNSSIVEIESYERCAKSKIGTAIRRTKVNSTECPGTKNGCEPRMDDGVKAMLTCRTIARFISRMFNFYIPTVLIGCISIIICDPNCVYKVDDGLTLDTRTLGFTDGKGPKYNHISNAATTANTFSWNGCFSYSTNDQGNCSDAAACYFDATQNKSILIAKQDSAEFKHNQGSFVLSYQSSHGYLTVFLNCRDEDEDSAIGQQHDASTYSIHIQSRCCCPGMCHYPTHYVNPIIIAIIIISIFILGHIVGGILFVKHRPDSLNRFSFANVISYLRHRNSNYQQV</sequence>
<evidence type="ECO:0000313" key="3">
    <source>
        <dbReference type="EMBL" id="CAF0884831.1"/>
    </source>
</evidence>
<evidence type="ECO:0000256" key="1">
    <source>
        <dbReference type="SAM" id="Phobius"/>
    </source>
</evidence>
<organism evidence="3 4">
    <name type="scientific">Adineta ricciae</name>
    <name type="common">Rotifer</name>
    <dbReference type="NCBI Taxonomy" id="249248"/>
    <lineage>
        <taxon>Eukaryota</taxon>
        <taxon>Metazoa</taxon>
        <taxon>Spiralia</taxon>
        <taxon>Gnathifera</taxon>
        <taxon>Rotifera</taxon>
        <taxon>Eurotatoria</taxon>
        <taxon>Bdelloidea</taxon>
        <taxon>Adinetida</taxon>
        <taxon>Adinetidae</taxon>
        <taxon>Adineta</taxon>
    </lineage>
</organism>
<dbReference type="PROSITE" id="PS51257">
    <property type="entry name" value="PROKAR_LIPOPROTEIN"/>
    <property type="match status" value="1"/>
</dbReference>
<evidence type="ECO:0000256" key="2">
    <source>
        <dbReference type="SAM" id="SignalP"/>
    </source>
</evidence>
<keyword evidence="1" id="KW-0812">Transmembrane</keyword>
<name>A0A813YIZ8_ADIRI</name>
<gene>
    <name evidence="3" type="ORF">EDS130_LOCUS8977</name>
</gene>
<comment type="caution">
    <text evidence="3">The sequence shown here is derived from an EMBL/GenBank/DDBJ whole genome shotgun (WGS) entry which is preliminary data.</text>
</comment>
<protein>
    <submittedName>
        <fullName evidence="3">Uncharacterized protein</fullName>
    </submittedName>
</protein>
<feature type="signal peptide" evidence="2">
    <location>
        <begin position="1"/>
        <end position="19"/>
    </location>
</feature>
<feature type="chain" id="PRO_5033052901" evidence="2">
    <location>
        <begin position="20"/>
        <end position="325"/>
    </location>
</feature>
<accession>A0A813YIZ8</accession>
<dbReference type="AlphaFoldDB" id="A0A813YIZ8"/>
<keyword evidence="2" id="KW-0732">Signal</keyword>
<dbReference type="EMBL" id="CAJNOJ010000029">
    <property type="protein sequence ID" value="CAF0884831.1"/>
    <property type="molecule type" value="Genomic_DNA"/>
</dbReference>
<dbReference type="Gene3D" id="2.70.130.10">
    <property type="entry name" value="Mannose-6-phosphate receptor binding domain"/>
    <property type="match status" value="1"/>
</dbReference>
<keyword evidence="1" id="KW-1133">Transmembrane helix</keyword>
<reference evidence="3" key="1">
    <citation type="submission" date="2021-02" db="EMBL/GenBank/DDBJ databases">
        <authorList>
            <person name="Nowell W R."/>
        </authorList>
    </citation>
    <scope>NUCLEOTIDE SEQUENCE</scope>
</reference>
<proteinExistence type="predicted"/>
<dbReference type="Proteomes" id="UP000663852">
    <property type="component" value="Unassembled WGS sequence"/>
</dbReference>
<evidence type="ECO:0000313" key="4">
    <source>
        <dbReference type="Proteomes" id="UP000663852"/>
    </source>
</evidence>
<keyword evidence="1" id="KW-0472">Membrane</keyword>